<evidence type="ECO:0000256" key="3">
    <source>
        <dbReference type="ARBA" id="ARBA00023002"/>
    </source>
</evidence>
<reference evidence="4" key="2">
    <citation type="journal article" date="2023" name="IMA Fungus">
        <title>Comparative genomic study of the Penicillium genus elucidates a diverse pangenome and 15 lateral gene transfer events.</title>
        <authorList>
            <person name="Petersen C."/>
            <person name="Sorensen T."/>
            <person name="Nielsen M.R."/>
            <person name="Sondergaard T.E."/>
            <person name="Sorensen J.L."/>
            <person name="Fitzpatrick D.A."/>
            <person name="Frisvad J.C."/>
            <person name="Nielsen K.L."/>
        </authorList>
    </citation>
    <scope>NUCLEOTIDE SEQUENCE</scope>
    <source>
        <strain evidence="4">IBT 30761</strain>
    </source>
</reference>
<dbReference type="RefSeq" id="XP_056477311.1">
    <property type="nucleotide sequence ID" value="XM_056616954.1"/>
</dbReference>
<evidence type="ECO:0000256" key="1">
    <source>
        <dbReference type="ARBA" id="ARBA00006484"/>
    </source>
</evidence>
<dbReference type="GO" id="GO:0016491">
    <property type="term" value="F:oxidoreductase activity"/>
    <property type="evidence" value="ECO:0007669"/>
    <property type="project" value="UniProtKB-KW"/>
</dbReference>
<protein>
    <submittedName>
        <fullName evidence="4">Uncharacterized protein</fullName>
    </submittedName>
</protein>
<gene>
    <name evidence="4" type="ORF">N7532_004460</name>
</gene>
<dbReference type="AlphaFoldDB" id="A0A9W9FPE4"/>
<dbReference type="Proteomes" id="UP001149074">
    <property type="component" value="Unassembled WGS sequence"/>
</dbReference>
<dbReference type="PANTHER" id="PTHR24320:SF152">
    <property type="entry name" value="SHORT-CHAIN DEHYDROGENASE_REDUCTASE FAMILY PROTEIN"/>
    <property type="match status" value="1"/>
</dbReference>
<dbReference type="EMBL" id="JAPQKI010000004">
    <property type="protein sequence ID" value="KAJ5103931.1"/>
    <property type="molecule type" value="Genomic_DNA"/>
</dbReference>
<evidence type="ECO:0000313" key="4">
    <source>
        <dbReference type="EMBL" id="KAJ5103931.1"/>
    </source>
</evidence>
<dbReference type="PRINTS" id="PR00081">
    <property type="entry name" value="GDHRDH"/>
</dbReference>
<reference evidence="4" key="1">
    <citation type="submission" date="2022-11" db="EMBL/GenBank/DDBJ databases">
        <authorList>
            <person name="Petersen C."/>
        </authorList>
    </citation>
    <scope>NUCLEOTIDE SEQUENCE</scope>
    <source>
        <strain evidence="4">IBT 30761</strain>
    </source>
</reference>
<name>A0A9W9FPE4_9EURO</name>
<dbReference type="PANTHER" id="PTHR24320">
    <property type="entry name" value="RETINOL DEHYDROGENASE"/>
    <property type="match status" value="1"/>
</dbReference>
<dbReference type="InterPro" id="IPR036291">
    <property type="entry name" value="NAD(P)-bd_dom_sf"/>
</dbReference>
<keyword evidence="3" id="KW-0560">Oxidoreductase</keyword>
<dbReference type="InterPro" id="IPR002347">
    <property type="entry name" value="SDR_fam"/>
</dbReference>
<dbReference type="Gene3D" id="3.40.50.720">
    <property type="entry name" value="NAD(P)-binding Rossmann-like Domain"/>
    <property type="match status" value="1"/>
</dbReference>
<sequence length="351" mass="38495">MAVLFNYLVDVYQSLRGVNSTILTEKDVPGTDLRGKWIIITGSNNGIGLEAAKSFAGWGANLIMGCRDPPGWELHPTAAVKECRDIATAHGHSSTIEWWDVDLTSLESVDAFAERWLATKRPLDILCNNAAISIAPLTARTGDGFQPVHQINYLAHVLITLRLLPSLARSDEPRIVCTTSCYHHLGFFDLTGQDYGAADGTGWMGNPYQNNKLFFQMFVAELQTRLLKHPEYKHITINGVHPGFVASGIWKPLEATGGKLLDLFLRHIAITPQQGSLAITNAATSPELGPDPQTQGVGQPGGRGGGHYLNRIWVAPSKRHCNEPELRAELWVHTAKELQLQEKGLLDVLGL</sequence>
<dbReference type="OrthoDB" id="542013at2759"/>
<dbReference type="SUPFAM" id="SSF51735">
    <property type="entry name" value="NAD(P)-binding Rossmann-fold domains"/>
    <property type="match status" value="1"/>
</dbReference>
<keyword evidence="2" id="KW-0521">NADP</keyword>
<comment type="caution">
    <text evidence="4">The sequence shown here is derived from an EMBL/GenBank/DDBJ whole genome shotgun (WGS) entry which is preliminary data.</text>
</comment>
<accession>A0A9W9FPE4</accession>
<proteinExistence type="inferred from homology"/>
<comment type="similarity">
    <text evidence="1">Belongs to the short-chain dehydrogenases/reductases (SDR) family.</text>
</comment>
<organism evidence="4 5">
    <name type="scientific">Penicillium argentinense</name>
    <dbReference type="NCBI Taxonomy" id="1131581"/>
    <lineage>
        <taxon>Eukaryota</taxon>
        <taxon>Fungi</taxon>
        <taxon>Dikarya</taxon>
        <taxon>Ascomycota</taxon>
        <taxon>Pezizomycotina</taxon>
        <taxon>Eurotiomycetes</taxon>
        <taxon>Eurotiomycetidae</taxon>
        <taxon>Eurotiales</taxon>
        <taxon>Aspergillaceae</taxon>
        <taxon>Penicillium</taxon>
    </lineage>
</organism>
<dbReference type="GeneID" id="81355933"/>
<evidence type="ECO:0000256" key="2">
    <source>
        <dbReference type="ARBA" id="ARBA00022857"/>
    </source>
</evidence>
<keyword evidence="5" id="KW-1185">Reference proteome</keyword>
<dbReference type="Pfam" id="PF00106">
    <property type="entry name" value="adh_short"/>
    <property type="match status" value="1"/>
</dbReference>
<evidence type="ECO:0000313" key="5">
    <source>
        <dbReference type="Proteomes" id="UP001149074"/>
    </source>
</evidence>